<dbReference type="InterPro" id="IPR009061">
    <property type="entry name" value="DNA-bd_dom_put_sf"/>
</dbReference>
<evidence type="ECO:0000313" key="4">
    <source>
        <dbReference type="Proteomes" id="UP000294854"/>
    </source>
</evidence>
<dbReference type="Pfam" id="PF13411">
    <property type="entry name" value="MerR_1"/>
    <property type="match status" value="1"/>
</dbReference>
<dbReference type="OrthoDB" id="9811174at2"/>
<keyword evidence="4" id="KW-1185">Reference proteome</keyword>
<dbReference type="GO" id="GO:0003700">
    <property type="term" value="F:DNA-binding transcription factor activity"/>
    <property type="evidence" value="ECO:0007669"/>
    <property type="project" value="InterPro"/>
</dbReference>
<dbReference type="InterPro" id="IPR000551">
    <property type="entry name" value="MerR-type_HTH_dom"/>
</dbReference>
<dbReference type="PANTHER" id="PTHR30204">
    <property type="entry name" value="REDOX-CYCLING DRUG-SENSING TRANSCRIPTIONAL ACTIVATOR SOXR"/>
    <property type="match status" value="1"/>
</dbReference>
<dbReference type="EMBL" id="PUFO01000107">
    <property type="protein sequence ID" value="TDG71158.1"/>
    <property type="molecule type" value="Genomic_DNA"/>
</dbReference>
<accession>A0A4R5ND64</accession>
<dbReference type="PANTHER" id="PTHR30204:SF98">
    <property type="entry name" value="HTH-TYPE TRANSCRIPTIONAL REGULATOR ADHR"/>
    <property type="match status" value="1"/>
</dbReference>
<dbReference type="InterPro" id="IPR047057">
    <property type="entry name" value="MerR_fam"/>
</dbReference>
<dbReference type="PROSITE" id="PS50937">
    <property type="entry name" value="HTH_MERR_2"/>
    <property type="match status" value="1"/>
</dbReference>
<dbReference type="RefSeq" id="WP_010619509.1">
    <property type="nucleotide sequence ID" value="NZ_CP042371.1"/>
</dbReference>
<evidence type="ECO:0000313" key="3">
    <source>
        <dbReference type="EMBL" id="TDG71158.1"/>
    </source>
</evidence>
<organism evidence="3 4">
    <name type="scientific">Secundilactobacillus malefermentans</name>
    <dbReference type="NCBI Taxonomy" id="176292"/>
    <lineage>
        <taxon>Bacteria</taxon>
        <taxon>Bacillati</taxon>
        <taxon>Bacillota</taxon>
        <taxon>Bacilli</taxon>
        <taxon>Lactobacillales</taxon>
        <taxon>Lactobacillaceae</taxon>
        <taxon>Secundilactobacillus</taxon>
    </lineage>
</organism>
<dbReference type="Gene3D" id="1.10.1660.10">
    <property type="match status" value="1"/>
</dbReference>
<dbReference type="PRINTS" id="PR00040">
    <property type="entry name" value="HTHMERR"/>
</dbReference>
<dbReference type="SUPFAM" id="SSF46955">
    <property type="entry name" value="Putative DNA-binding domain"/>
    <property type="match status" value="1"/>
</dbReference>
<evidence type="ECO:0000259" key="2">
    <source>
        <dbReference type="PROSITE" id="PS50937"/>
    </source>
</evidence>
<reference evidence="3 4" key="1">
    <citation type="journal article" date="2019" name="Appl. Microbiol. Biotechnol.">
        <title>Uncovering carbohydrate metabolism through a genotype-phenotype association study of 56 lactic acid bacteria genomes.</title>
        <authorList>
            <person name="Buron-Moles G."/>
            <person name="Chailyan A."/>
            <person name="Dolejs I."/>
            <person name="Forster J."/>
            <person name="Miks M.H."/>
        </authorList>
    </citation>
    <scope>NUCLEOTIDE SEQUENCE [LARGE SCALE GENOMIC DNA]</scope>
    <source>
        <strain evidence="3 4">ATCC 49373</strain>
    </source>
</reference>
<name>A0A4R5ND64_9LACO</name>
<dbReference type="GO" id="GO:0003677">
    <property type="term" value="F:DNA binding"/>
    <property type="evidence" value="ECO:0007669"/>
    <property type="project" value="UniProtKB-KW"/>
</dbReference>
<sequence>MKYSIGEVAERMGTNTSTLRYYDKQGLLPFVDRNAAGRREFKDNDFNFLEVINCLKKSGVPVKDIGKFINLCLQGDETLRERYDYLDQEERVLEEKVTEMQKQLDFLRFKKWYYKTSVEAGTEDIHFTKGTKFVDPETHQQYRYELKNTKDIHQLINLAVDEI</sequence>
<evidence type="ECO:0000256" key="1">
    <source>
        <dbReference type="ARBA" id="ARBA00023125"/>
    </source>
</evidence>
<keyword evidence="1" id="KW-0238">DNA-binding</keyword>
<proteinExistence type="predicted"/>
<dbReference type="STRING" id="1122149.FD44_GL000480"/>
<protein>
    <recommendedName>
        <fullName evidence="2">HTH merR-type domain-containing protein</fullName>
    </recommendedName>
</protein>
<comment type="caution">
    <text evidence="3">The sequence shown here is derived from an EMBL/GenBank/DDBJ whole genome shotgun (WGS) entry which is preliminary data.</text>
</comment>
<dbReference type="SMART" id="SM00422">
    <property type="entry name" value="HTH_MERR"/>
    <property type="match status" value="1"/>
</dbReference>
<dbReference type="CDD" id="cd01109">
    <property type="entry name" value="HTH_YyaN"/>
    <property type="match status" value="1"/>
</dbReference>
<dbReference type="Proteomes" id="UP000294854">
    <property type="component" value="Unassembled WGS sequence"/>
</dbReference>
<dbReference type="AlphaFoldDB" id="A0A4R5ND64"/>
<gene>
    <name evidence="3" type="ORF">C5L31_001845</name>
</gene>
<feature type="domain" description="HTH merR-type" evidence="2">
    <location>
        <begin position="2"/>
        <end position="71"/>
    </location>
</feature>